<dbReference type="eggNOG" id="COG0280">
    <property type="taxonomic scope" value="Bacteria"/>
</dbReference>
<dbReference type="eggNOG" id="COG2030">
    <property type="taxonomic scope" value="Bacteria"/>
</dbReference>
<dbReference type="GO" id="GO:0050182">
    <property type="term" value="F:phosphate butyryltransferase activity"/>
    <property type="evidence" value="ECO:0007669"/>
    <property type="project" value="UniProtKB-EC"/>
</dbReference>
<dbReference type="PANTHER" id="PTHR43356">
    <property type="entry name" value="PHOSPHATE ACETYLTRANSFERASE"/>
    <property type="match status" value="1"/>
</dbReference>
<dbReference type="OrthoDB" id="9800237at2"/>
<dbReference type="InterPro" id="IPR050500">
    <property type="entry name" value="Phos_Acetyltrans/Butyryltrans"/>
</dbReference>
<keyword evidence="5" id="KW-1185">Reference proteome</keyword>
<dbReference type="EMBL" id="CP001280">
    <property type="protein sequence ID" value="ACK51888.1"/>
    <property type="molecule type" value="Genomic_DNA"/>
</dbReference>
<dbReference type="HOGENOM" id="CLU_042890_1_0_5"/>
<dbReference type="KEGG" id="msl:Msil_2977"/>
<dbReference type="NCBIfam" id="NF008852">
    <property type="entry name" value="PRK11890.1"/>
    <property type="match status" value="1"/>
</dbReference>
<evidence type="ECO:0000313" key="4">
    <source>
        <dbReference type="EMBL" id="ACK51888.1"/>
    </source>
</evidence>
<organism evidence="4 5">
    <name type="scientific">Methylocella silvestris (strain DSM 15510 / CIP 108128 / LMG 27833 / NCIMB 13906 / BL2)</name>
    <dbReference type="NCBI Taxonomy" id="395965"/>
    <lineage>
        <taxon>Bacteria</taxon>
        <taxon>Pseudomonadati</taxon>
        <taxon>Pseudomonadota</taxon>
        <taxon>Alphaproteobacteria</taxon>
        <taxon>Hyphomicrobiales</taxon>
        <taxon>Beijerinckiaceae</taxon>
        <taxon>Methylocella</taxon>
    </lineage>
</organism>
<dbReference type="STRING" id="395965.Msil_2977"/>
<evidence type="ECO:0000256" key="2">
    <source>
        <dbReference type="ARBA" id="ARBA00023315"/>
    </source>
</evidence>
<keyword evidence="1 4" id="KW-0808">Transferase</keyword>
<protein>
    <submittedName>
        <fullName evidence="4">Phosphate butyryltransferase</fullName>
        <ecNumber evidence="4">2.3.1.19</ecNumber>
    </submittedName>
</protein>
<evidence type="ECO:0000259" key="3">
    <source>
        <dbReference type="Pfam" id="PF01515"/>
    </source>
</evidence>
<dbReference type="PANTHER" id="PTHR43356:SF2">
    <property type="entry name" value="PHOSPHATE ACETYLTRANSFERASE"/>
    <property type="match status" value="1"/>
</dbReference>
<dbReference type="Gene3D" id="3.10.129.10">
    <property type="entry name" value="Hotdog Thioesterase"/>
    <property type="match status" value="1"/>
</dbReference>
<dbReference type="NCBIfam" id="NF006045">
    <property type="entry name" value="PRK08190.1"/>
    <property type="match status" value="1"/>
</dbReference>
<proteinExistence type="predicted"/>
<reference evidence="4 5" key="1">
    <citation type="journal article" date="2010" name="J. Bacteriol.">
        <title>Complete genome sequence of the aerobic facultative methanotroph Methylocella silvestris BL2.</title>
        <authorList>
            <person name="Chen Y."/>
            <person name="Crombie A."/>
            <person name="Rahman M.T."/>
            <person name="Dedysh S.N."/>
            <person name="Liesack W."/>
            <person name="Stott M.B."/>
            <person name="Alam M."/>
            <person name="Theisen A.R."/>
            <person name="Murrell J.C."/>
            <person name="Dunfield P.F."/>
        </authorList>
    </citation>
    <scope>NUCLEOTIDE SEQUENCE [LARGE SCALE GENOMIC DNA]</scope>
    <source>
        <strain evidence="5">DSM 15510 / CIP 108128 / LMG 27833 / NCIMB 13906 / BL2</strain>
    </source>
</reference>
<accession>B8EIS1</accession>
<dbReference type="Pfam" id="PF01515">
    <property type="entry name" value="PTA_PTB"/>
    <property type="match status" value="1"/>
</dbReference>
<evidence type="ECO:0000313" key="5">
    <source>
        <dbReference type="Proteomes" id="UP000002257"/>
    </source>
</evidence>
<evidence type="ECO:0000256" key="1">
    <source>
        <dbReference type="ARBA" id="ARBA00022679"/>
    </source>
</evidence>
<dbReference type="SUPFAM" id="SSF53659">
    <property type="entry name" value="Isocitrate/Isopropylmalate dehydrogenase-like"/>
    <property type="match status" value="1"/>
</dbReference>
<dbReference type="InterPro" id="IPR002505">
    <property type="entry name" value="PTA_PTB"/>
</dbReference>
<dbReference type="InterPro" id="IPR029069">
    <property type="entry name" value="HotDog_dom_sf"/>
</dbReference>
<gene>
    <name evidence="4" type="ordered locus">Msil_2977</name>
</gene>
<name>B8EIS1_METSB</name>
<dbReference type="SUPFAM" id="SSF54637">
    <property type="entry name" value="Thioesterase/thiol ester dehydrase-isomerase"/>
    <property type="match status" value="1"/>
</dbReference>
<dbReference type="RefSeq" id="WP_012591957.1">
    <property type="nucleotide sequence ID" value="NC_011666.1"/>
</dbReference>
<keyword evidence="2 4" id="KW-0012">Acyltransferase</keyword>
<dbReference type="Gene3D" id="3.40.718.10">
    <property type="entry name" value="Isopropylmalate Dehydrogenase"/>
    <property type="match status" value="1"/>
</dbReference>
<dbReference type="CDD" id="cd03449">
    <property type="entry name" value="R_hydratase"/>
    <property type="match status" value="1"/>
</dbReference>
<sequence>MTHSNRLYSELAVGEEASITRIVTPNDLYVFAHVSGNLNPLNLPAAPGENAPAAPPAAPSMWVASLFSAVLGNLLPGPGTIYEAQNLRFHARARVGDKLTISVRVEALRPPATVVLQTRVERDGELLVDGTAEVRAPETKETFELVELPELRVERHRHVQRLLAACANLPAMPTAVVAPEEENALMGALAGGREHLIVPILIGDEAKIRAIAASRGADLTGVEIENLPSHDAAAARAVELVHLGKAQAVMKGHLHSDELLRHVVKSQGGLRTGRRISHVFVMDAPSLSQLILVTDAAINIAPTLEEKVDIVQNAIDLGLALGLAKPKVGILSAVELVNPKIQSTLDAAALSKMSERGQITGGVVDGPLAMDNAISISAARTKGLTSLVAGRADILVAPNLESGNILAKELTYAAQAEGAGLVIGAKVPVLLTSRADDEASRLFSCAVAVLYAHWLATGKSAVATTEESGR</sequence>
<dbReference type="EC" id="2.3.1.19" evidence="4"/>
<dbReference type="AlphaFoldDB" id="B8EIS1"/>
<feature type="domain" description="Phosphate acetyl/butaryl transferase" evidence="3">
    <location>
        <begin position="234"/>
        <end position="447"/>
    </location>
</feature>
<dbReference type="Proteomes" id="UP000002257">
    <property type="component" value="Chromosome"/>
</dbReference>